<evidence type="ECO:0000313" key="2">
    <source>
        <dbReference type="EMBL" id="KAH3790167.1"/>
    </source>
</evidence>
<accession>A0A9D4F1M0</accession>
<reference evidence="2" key="2">
    <citation type="submission" date="2020-11" db="EMBL/GenBank/DDBJ databases">
        <authorList>
            <person name="McCartney M.A."/>
            <person name="Auch B."/>
            <person name="Kono T."/>
            <person name="Mallez S."/>
            <person name="Becker A."/>
            <person name="Gohl D.M."/>
            <person name="Silverstein K.A.T."/>
            <person name="Koren S."/>
            <person name="Bechman K.B."/>
            <person name="Herman A."/>
            <person name="Abrahante J.E."/>
            <person name="Garbe J."/>
        </authorList>
    </citation>
    <scope>NUCLEOTIDE SEQUENCE</scope>
    <source>
        <strain evidence="2">Duluth1</strain>
        <tissue evidence="2">Whole animal</tissue>
    </source>
</reference>
<feature type="coiled-coil region" evidence="1">
    <location>
        <begin position="1"/>
        <end position="28"/>
    </location>
</feature>
<dbReference type="AlphaFoldDB" id="A0A9D4F1M0"/>
<organism evidence="2 3">
    <name type="scientific">Dreissena polymorpha</name>
    <name type="common">Zebra mussel</name>
    <name type="synonym">Mytilus polymorpha</name>
    <dbReference type="NCBI Taxonomy" id="45954"/>
    <lineage>
        <taxon>Eukaryota</taxon>
        <taxon>Metazoa</taxon>
        <taxon>Spiralia</taxon>
        <taxon>Lophotrochozoa</taxon>
        <taxon>Mollusca</taxon>
        <taxon>Bivalvia</taxon>
        <taxon>Autobranchia</taxon>
        <taxon>Heteroconchia</taxon>
        <taxon>Euheterodonta</taxon>
        <taxon>Imparidentia</taxon>
        <taxon>Neoheterodontei</taxon>
        <taxon>Myida</taxon>
        <taxon>Dreissenoidea</taxon>
        <taxon>Dreissenidae</taxon>
        <taxon>Dreissena</taxon>
    </lineage>
</organism>
<sequence>MDRMEDDVKDKKESMKTLKEEIVSEVKECLASTSANAAVNTQVSGDNINISNDTPSPKANAILDSIQDRIGRRNNIVFCIM</sequence>
<dbReference type="EMBL" id="JAIWYP010000008">
    <property type="protein sequence ID" value="KAH3790167.1"/>
    <property type="molecule type" value="Genomic_DNA"/>
</dbReference>
<evidence type="ECO:0000256" key="1">
    <source>
        <dbReference type="SAM" id="Coils"/>
    </source>
</evidence>
<dbReference type="Proteomes" id="UP000828390">
    <property type="component" value="Unassembled WGS sequence"/>
</dbReference>
<proteinExistence type="predicted"/>
<keyword evidence="1" id="KW-0175">Coiled coil</keyword>
<gene>
    <name evidence="2" type="ORF">DPMN_168362</name>
</gene>
<name>A0A9D4F1M0_DREPO</name>
<evidence type="ECO:0000313" key="3">
    <source>
        <dbReference type="Proteomes" id="UP000828390"/>
    </source>
</evidence>
<protein>
    <submittedName>
        <fullName evidence="2">Uncharacterized protein</fullName>
    </submittedName>
</protein>
<reference evidence="2" key="1">
    <citation type="journal article" date="2019" name="bioRxiv">
        <title>The Genome of the Zebra Mussel, Dreissena polymorpha: A Resource for Invasive Species Research.</title>
        <authorList>
            <person name="McCartney M.A."/>
            <person name="Auch B."/>
            <person name="Kono T."/>
            <person name="Mallez S."/>
            <person name="Zhang Y."/>
            <person name="Obille A."/>
            <person name="Becker A."/>
            <person name="Abrahante J.E."/>
            <person name="Garbe J."/>
            <person name="Badalamenti J.P."/>
            <person name="Herman A."/>
            <person name="Mangelson H."/>
            <person name="Liachko I."/>
            <person name="Sullivan S."/>
            <person name="Sone E.D."/>
            <person name="Koren S."/>
            <person name="Silverstein K.A.T."/>
            <person name="Beckman K.B."/>
            <person name="Gohl D.M."/>
        </authorList>
    </citation>
    <scope>NUCLEOTIDE SEQUENCE</scope>
    <source>
        <strain evidence="2">Duluth1</strain>
        <tissue evidence="2">Whole animal</tissue>
    </source>
</reference>
<comment type="caution">
    <text evidence="2">The sequence shown here is derived from an EMBL/GenBank/DDBJ whole genome shotgun (WGS) entry which is preliminary data.</text>
</comment>
<keyword evidence="3" id="KW-1185">Reference proteome</keyword>